<comment type="caution">
    <text evidence="7">The sequence shown here is derived from an EMBL/GenBank/DDBJ whole genome shotgun (WGS) entry which is preliminary data.</text>
</comment>
<reference evidence="7 8" key="1">
    <citation type="submission" date="2020-07" db="EMBL/GenBank/DDBJ databases">
        <title>MOT database genomes.</title>
        <authorList>
            <person name="Joseph S."/>
            <person name="Aduse-Opoku J."/>
            <person name="Hashim A."/>
            <person name="Wade W."/>
            <person name="Curtis M."/>
        </authorList>
    </citation>
    <scope>NUCLEOTIDE SEQUENCE [LARGE SCALE GENOMIC DNA]</scope>
    <source>
        <strain evidence="7 8">CIP 106318</strain>
    </source>
</reference>
<dbReference type="PROSITE" id="PS51257">
    <property type="entry name" value="PROKAR_LIPOPROTEIN"/>
    <property type="match status" value="1"/>
</dbReference>
<comment type="similarity">
    <text evidence="5">Belongs to the bacterial solute-binding protein 9 family.</text>
</comment>
<protein>
    <submittedName>
        <fullName evidence="7">Zinc ABC transporter substrate-binding protein</fullName>
    </submittedName>
</protein>
<evidence type="ECO:0000313" key="7">
    <source>
        <dbReference type="EMBL" id="NYS47683.1"/>
    </source>
</evidence>
<evidence type="ECO:0000313" key="8">
    <source>
        <dbReference type="Proteomes" id="UP000531840"/>
    </source>
</evidence>
<feature type="signal peptide" evidence="6">
    <location>
        <begin position="1"/>
        <end position="27"/>
    </location>
</feature>
<dbReference type="PRINTS" id="PR00690">
    <property type="entry name" value="ADHESNFAMILY"/>
</dbReference>
<accession>A0ABX2T214</accession>
<proteinExistence type="inferred from homology"/>
<name>A0ABX2T214_9BACL</name>
<dbReference type="Gene3D" id="3.40.50.1980">
    <property type="entry name" value="Nitrogenase molybdenum iron protein domain"/>
    <property type="match status" value="2"/>
</dbReference>
<sequence length="328" mass="37291">MIKTKSYKTIKKLIYLLVMTLIISACSKDENNNEKLKIATSINFYSEVAQNIAKDKAEVISIISNSSVDPHDFEPSADDAKNIADSNIAIFNGGGYDSWFEKLTNNNKDIVKINAAELINLKDGENEHIWYNPQVLKNVAENLTEELIKKDPQNKEFYITNKNSYLDELEKINDKVKELKNKSKGKVVLTTEPIFDYSIEVLELKTTEDIKKLAKATSEGNDPSPQTLKNIQEDIKNKKIDFVVNNIQTTNKAIEGIINLSEENGIPILNVSETQPNDKTYVEWMIDQYDKLLNILNGNIGEKAYHTKDAKEGHNHNHDHEHGHDHNH</sequence>
<keyword evidence="4 6" id="KW-0732">Signal</keyword>
<dbReference type="SUPFAM" id="SSF53807">
    <property type="entry name" value="Helical backbone' metal receptor"/>
    <property type="match status" value="1"/>
</dbReference>
<dbReference type="RefSeq" id="WP_179941471.1">
    <property type="nucleotide sequence ID" value="NZ_JACBYF010000010.1"/>
</dbReference>
<gene>
    <name evidence="7" type="ORF">HZY85_05690</name>
</gene>
<dbReference type="InterPro" id="IPR006128">
    <property type="entry name" value="Lipoprotein_PsaA-like"/>
</dbReference>
<keyword evidence="8" id="KW-1185">Reference proteome</keyword>
<dbReference type="InterPro" id="IPR050492">
    <property type="entry name" value="Bact_metal-bind_prot9"/>
</dbReference>
<feature type="chain" id="PRO_5046168566" evidence="6">
    <location>
        <begin position="28"/>
        <end position="328"/>
    </location>
</feature>
<dbReference type="PANTHER" id="PTHR42953">
    <property type="entry name" value="HIGH-AFFINITY ZINC UPTAKE SYSTEM PROTEIN ZNUA-RELATED"/>
    <property type="match status" value="1"/>
</dbReference>
<evidence type="ECO:0000256" key="3">
    <source>
        <dbReference type="ARBA" id="ARBA00022723"/>
    </source>
</evidence>
<dbReference type="InterPro" id="IPR006127">
    <property type="entry name" value="ZnuA-like"/>
</dbReference>
<keyword evidence="2 5" id="KW-0813">Transport</keyword>
<evidence type="ECO:0000256" key="5">
    <source>
        <dbReference type="RuleBase" id="RU003512"/>
    </source>
</evidence>
<evidence type="ECO:0000256" key="2">
    <source>
        <dbReference type="ARBA" id="ARBA00022448"/>
    </source>
</evidence>
<evidence type="ECO:0000256" key="1">
    <source>
        <dbReference type="ARBA" id="ARBA00004196"/>
    </source>
</evidence>
<comment type="subcellular location">
    <subcellularLocation>
        <location evidence="1">Cell envelope</location>
    </subcellularLocation>
</comment>
<evidence type="ECO:0000256" key="4">
    <source>
        <dbReference type="ARBA" id="ARBA00022729"/>
    </source>
</evidence>
<dbReference type="PANTHER" id="PTHR42953:SF1">
    <property type="entry name" value="METAL-BINDING PROTEIN HI_0362-RELATED"/>
    <property type="match status" value="1"/>
</dbReference>
<keyword evidence="3" id="KW-0479">Metal-binding</keyword>
<dbReference type="EMBL" id="JACBYF010000010">
    <property type="protein sequence ID" value="NYS47683.1"/>
    <property type="molecule type" value="Genomic_DNA"/>
</dbReference>
<dbReference type="Proteomes" id="UP000531840">
    <property type="component" value="Unassembled WGS sequence"/>
</dbReference>
<dbReference type="Pfam" id="PF01297">
    <property type="entry name" value="ZnuA"/>
    <property type="match status" value="1"/>
</dbReference>
<organism evidence="7 8">
    <name type="scientific">Gemelliphila palaticanis</name>
    <dbReference type="NCBI Taxonomy" id="81950"/>
    <lineage>
        <taxon>Bacteria</taxon>
        <taxon>Bacillati</taxon>
        <taxon>Bacillota</taxon>
        <taxon>Bacilli</taxon>
        <taxon>Bacillales</taxon>
        <taxon>Gemellaceae</taxon>
        <taxon>Gemelliphila</taxon>
    </lineage>
</organism>
<evidence type="ECO:0000256" key="6">
    <source>
        <dbReference type="SAM" id="SignalP"/>
    </source>
</evidence>